<evidence type="ECO:0000256" key="1">
    <source>
        <dbReference type="SAM" id="SignalP"/>
    </source>
</evidence>
<name>A0A1Z3N408_BDEBC</name>
<dbReference type="EMBL" id="CP020946">
    <property type="protein sequence ID" value="ASD62205.1"/>
    <property type="molecule type" value="Genomic_DNA"/>
</dbReference>
<evidence type="ECO:0000313" key="3">
    <source>
        <dbReference type="Proteomes" id="UP000197003"/>
    </source>
</evidence>
<protein>
    <submittedName>
        <fullName evidence="2">Uncharacterized protein</fullName>
    </submittedName>
</protein>
<feature type="chain" id="PRO_5012328530" evidence="1">
    <location>
        <begin position="28"/>
        <end position="275"/>
    </location>
</feature>
<accession>A0A1Z3N408</accession>
<organism evidence="2 3">
    <name type="scientific">Bdellovibrio bacteriovorus</name>
    <dbReference type="NCBI Taxonomy" id="959"/>
    <lineage>
        <taxon>Bacteria</taxon>
        <taxon>Pseudomonadati</taxon>
        <taxon>Bdellovibrionota</taxon>
        <taxon>Bdellovibrionia</taxon>
        <taxon>Bdellovibrionales</taxon>
        <taxon>Pseudobdellovibrionaceae</taxon>
        <taxon>Bdellovibrio</taxon>
    </lineage>
</organism>
<keyword evidence="1" id="KW-0732">Signal</keyword>
<evidence type="ECO:0000313" key="2">
    <source>
        <dbReference type="EMBL" id="ASD62205.1"/>
    </source>
</evidence>
<gene>
    <name evidence="2" type="ORF">B9G79_00810</name>
</gene>
<feature type="signal peptide" evidence="1">
    <location>
        <begin position="1"/>
        <end position="27"/>
    </location>
</feature>
<dbReference type="Proteomes" id="UP000197003">
    <property type="component" value="Chromosome"/>
</dbReference>
<proteinExistence type="predicted"/>
<dbReference type="OrthoDB" id="5290197at2"/>
<reference evidence="2 3" key="1">
    <citation type="submission" date="2017-04" db="EMBL/GenBank/DDBJ databases">
        <title>Whole genome sequence of Bdellovibrio bacteriovorus strain SSB218315.</title>
        <authorList>
            <person name="Oyedara O."/>
            <person name="Rodriguez-Perez M.A."/>
        </authorList>
    </citation>
    <scope>NUCLEOTIDE SEQUENCE [LARGE SCALE GENOMIC DNA]</scope>
    <source>
        <strain evidence="2 3">SSB218315</strain>
    </source>
</reference>
<dbReference type="AlphaFoldDB" id="A0A1Z3N408"/>
<sequence length="275" mass="30391">MMPHPLSLLKKLPVFFCFYLIVNVAHAQVYNSSTSAATGGTGRATVEPGDVSFMNPGTMVHLKGRHFFSSFAENQFAVSLSDNTKDSAMPAALAFVKKTSDVSLGQLEESDLTLTLAEFATEKWAMGVTGHYREQKLPNTSYRQTNADIGFIYTPRANIGLALVGYNLFGEDKDAPEELRRKTSAGAGFNYIHNRMVRFRLDATTESEVMGGLETYVNNFLVSRLGYYNDTNDNRELLTAGLGFNGPRFALNYAYEGNPKESGDYRHSVDLGIPF</sequence>
<dbReference type="RefSeq" id="WP_088563862.1">
    <property type="nucleotide sequence ID" value="NZ_CP020946.1"/>
</dbReference>